<reference evidence="9" key="1">
    <citation type="submission" date="2022-08" db="EMBL/GenBank/DDBJ databases">
        <title>Novel sulfate-reducing endosymbionts in the free-living metamonad Anaeramoeba.</title>
        <authorList>
            <person name="Jerlstrom-Hultqvist J."/>
            <person name="Cepicka I."/>
            <person name="Gallot-Lavallee L."/>
            <person name="Salas-Leiva D."/>
            <person name="Curtis B.A."/>
            <person name="Zahonova K."/>
            <person name="Pipaliya S."/>
            <person name="Dacks J."/>
            <person name="Roger A.J."/>
        </authorList>
    </citation>
    <scope>NUCLEOTIDE SEQUENCE</scope>
    <source>
        <strain evidence="9">Schooner1</strain>
    </source>
</reference>
<comment type="caution">
    <text evidence="9">The sequence shown here is derived from an EMBL/GenBank/DDBJ whole genome shotgun (WGS) entry which is preliminary data.</text>
</comment>
<dbReference type="PROSITE" id="PS00108">
    <property type="entry name" value="PROTEIN_KINASE_ST"/>
    <property type="match status" value="1"/>
</dbReference>
<dbReference type="PANTHER" id="PTHR24346:SF82">
    <property type="entry name" value="KP78A-RELATED"/>
    <property type="match status" value="1"/>
</dbReference>
<keyword evidence="10" id="KW-1185">Reference proteome</keyword>
<dbReference type="Proteomes" id="UP001150062">
    <property type="component" value="Unassembled WGS sequence"/>
</dbReference>
<evidence type="ECO:0000256" key="5">
    <source>
        <dbReference type="ARBA" id="ARBA00022840"/>
    </source>
</evidence>
<dbReference type="GO" id="GO:0016301">
    <property type="term" value="F:kinase activity"/>
    <property type="evidence" value="ECO:0007669"/>
    <property type="project" value="UniProtKB-KW"/>
</dbReference>
<accession>A0ABQ8X8U2</accession>
<sequence>MVQMFGDLKRGVVNGKQFIIARFTNGRIFQTQQNASLKWAINEKTKQEVAIKIISKKNLLLDSTNMDRVRREIAIQKLINHPNVVKIFDVYETEKHLFLVLEYVSGGELFDYIIECGRVDSSQSREFFQQIIYGLEQVHSFSISHRDLKPENLLLDKDNNIKIADFGMAKMMETGGLLQTACGSPHYVSPEIIRGRGYDGRKSDIWSCGVILYALLCGMLPFNQKDYKELLYNIRRGVFSFPNYLGELEKDIISKMLVVDPEKRITIKGIKRHPWFTFNFPKNYLPPSPPIDYGKGLEKPILLKNIDYKIVQDLSLLGMMNSKEIIKQLQSDQKNPIKIFYKFYEKHSNHQTKNENDEDKSVKHKKERKKSLPMKKRRNSLNKSRLLSPTKKKQKKKKEQKTKNQQTTGENYESSESVWIKKTNTNSKNVKSAKILHLKELIEKTEKQNDLEMSEFSEIMNKSKIFEGKKGGEKNNKENCRLLDYEKKLIKKNSFRQKSVKGLSHISWTGQKMNKMLDKIEPNEQAKSNEIDYGGSKLNKSDPIRISNRKSNKNNGGSSNLHSIRTKSRTRSIGGIRSLSTRNRNKVFNLRSPLNFKKFKFNSFKMKKKKKKKLHTDKARNEKKAKKKKQEKIDNLELSLDLDLEFEEDYLKKGFEDLKKQNNPFESSKNTRNETNTDYEFNMVGSPLFHRTSNQNQNMETILSPRQEDIGSNEKGWFDHLVSKKEQKKLNHKLKRQLKQAKKGLMKQLKENQNIPVFICQNRIIALSSANSVLDLIVELQTALTICNYTWSYPNRNTLKGEIGKLEIKVQIIEKDLNSILDLITINMVDSIDQKSIQKKINKKKKSNTDNKQYLNKELEMFEIKNLVKKNLNEMNLIGKRKWKLAIEFVWKTGSAKKFMEECENLIRFLSQ</sequence>
<evidence type="ECO:0000256" key="1">
    <source>
        <dbReference type="ARBA" id="ARBA00022527"/>
    </source>
</evidence>
<feature type="region of interest" description="Disordered" evidence="7">
    <location>
        <begin position="528"/>
        <end position="570"/>
    </location>
</feature>
<keyword evidence="6" id="KW-0175">Coiled coil</keyword>
<evidence type="ECO:0000256" key="4">
    <source>
        <dbReference type="ARBA" id="ARBA00022777"/>
    </source>
</evidence>
<evidence type="ECO:0000256" key="3">
    <source>
        <dbReference type="ARBA" id="ARBA00022741"/>
    </source>
</evidence>
<dbReference type="Gene3D" id="1.10.510.10">
    <property type="entry name" value="Transferase(Phosphotransferase) domain 1"/>
    <property type="match status" value="1"/>
</dbReference>
<keyword evidence="5" id="KW-0067">ATP-binding</keyword>
<dbReference type="InterPro" id="IPR008271">
    <property type="entry name" value="Ser/Thr_kinase_AS"/>
</dbReference>
<dbReference type="InterPro" id="IPR000719">
    <property type="entry name" value="Prot_kinase_dom"/>
</dbReference>
<dbReference type="SMART" id="SM00220">
    <property type="entry name" value="S_TKc"/>
    <property type="match status" value="1"/>
</dbReference>
<dbReference type="PROSITE" id="PS50011">
    <property type="entry name" value="PROTEIN_KINASE_DOM"/>
    <property type="match status" value="1"/>
</dbReference>
<dbReference type="PANTHER" id="PTHR24346">
    <property type="entry name" value="MAP/MICROTUBULE AFFINITY-REGULATING KINASE"/>
    <property type="match status" value="1"/>
</dbReference>
<keyword evidence="1" id="KW-0723">Serine/threonine-protein kinase</keyword>
<organism evidence="9 10">
    <name type="scientific">Anaeramoeba flamelloides</name>
    <dbReference type="NCBI Taxonomy" id="1746091"/>
    <lineage>
        <taxon>Eukaryota</taxon>
        <taxon>Metamonada</taxon>
        <taxon>Anaeramoebidae</taxon>
        <taxon>Anaeramoeba</taxon>
    </lineage>
</organism>
<evidence type="ECO:0000256" key="7">
    <source>
        <dbReference type="SAM" id="MobiDB-lite"/>
    </source>
</evidence>
<feature type="region of interest" description="Disordered" evidence="7">
    <location>
        <begin position="607"/>
        <end position="632"/>
    </location>
</feature>
<dbReference type="InterPro" id="IPR011009">
    <property type="entry name" value="Kinase-like_dom_sf"/>
</dbReference>
<keyword evidence="3" id="KW-0547">Nucleotide-binding</keyword>
<evidence type="ECO:0000256" key="6">
    <source>
        <dbReference type="SAM" id="Coils"/>
    </source>
</evidence>
<feature type="region of interest" description="Disordered" evidence="7">
    <location>
        <begin position="349"/>
        <end position="416"/>
    </location>
</feature>
<keyword evidence="2" id="KW-0808">Transferase</keyword>
<name>A0ABQ8X8U2_9EUKA</name>
<proteinExistence type="predicted"/>
<feature type="domain" description="Protein kinase" evidence="8">
    <location>
        <begin position="1"/>
        <end position="276"/>
    </location>
</feature>
<dbReference type="SUPFAM" id="SSF56112">
    <property type="entry name" value="Protein kinase-like (PK-like)"/>
    <property type="match status" value="1"/>
</dbReference>
<protein>
    <submittedName>
        <fullName evidence="9">Protein kinase</fullName>
    </submittedName>
</protein>
<evidence type="ECO:0000313" key="10">
    <source>
        <dbReference type="Proteomes" id="UP001150062"/>
    </source>
</evidence>
<evidence type="ECO:0000259" key="8">
    <source>
        <dbReference type="PROSITE" id="PS50011"/>
    </source>
</evidence>
<feature type="compositionally biased region" description="Basic residues" evidence="7">
    <location>
        <begin position="390"/>
        <end position="400"/>
    </location>
</feature>
<evidence type="ECO:0000313" key="9">
    <source>
        <dbReference type="EMBL" id="KAJ6228966.1"/>
    </source>
</evidence>
<keyword evidence="4 9" id="KW-0418">Kinase</keyword>
<evidence type="ECO:0000256" key="2">
    <source>
        <dbReference type="ARBA" id="ARBA00022679"/>
    </source>
</evidence>
<feature type="compositionally biased region" description="Basic residues" evidence="7">
    <location>
        <begin position="362"/>
        <end position="380"/>
    </location>
</feature>
<dbReference type="Pfam" id="PF00069">
    <property type="entry name" value="Pkinase"/>
    <property type="match status" value="1"/>
</dbReference>
<gene>
    <name evidence="9" type="ORF">M0813_08465</name>
</gene>
<dbReference type="EMBL" id="JAOAOG010000325">
    <property type="protein sequence ID" value="KAJ6228966.1"/>
    <property type="molecule type" value="Genomic_DNA"/>
</dbReference>
<feature type="coiled-coil region" evidence="6">
    <location>
        <begin position="724"/>
        <end position="755"/>
    </location>
</feature>
<feature type="compositionally biased region" description="Basic and acidic residues" evidence="7">
    <location>
        <begin position="349"/>
        <end position="361"/>
    </location>
</feature>